<protein>
    <submittedName>
        <fullName evidence="1">P-loop NTPase domain-containing protein</fullName>
    </submittedName>
</protein>
<dbReference type="SUPFAM" id="SSF52540">
    <property type="entry name" value="P-loop containing nucleoside triphosphate hydrolases"/>
    <property type="match status" value="1"/>
</dbReference>
<keyword evidence="1" id="KW-0614">Plasmid</keyword>
<dbReference type="InterPro" id="IPR027417">
    <property type="entry name" value="P-loop_NTPase"/>
</dbReference>
<accession>A0A060I7A0</accession>
<evidence type="ECO:0000313" key="2">
    <source>
        <dbReference type="Proteomes" id="UP000027180"/>
    </source>
</evidence>
<dbReference type="Proteomes" id="UP000027180">
    <property type="component" value="Plasmid pRetIE4771b"/>
</dbReference>
<dbReference type="EMBL" id="CP006988">
    <property type="protein sequence ID" value="AIC29757.1"/>
    <property type="molecule type" value="Genomic_DNA"/>
</dbReference>
<evidence type="ECO:0000313" key="1">
    <source>
        <dbReference type="EMBL" id="AIC29757.1"/>
    </source>
</evidence>
<name>A0A060I7A0_RHIET</name>
<reference evidence="1 2" key="1">
    <citation type="submission" date="2013-12" db="EMBL/GenBank/DDBJ databases">
        <title>Complete genome sequence of Rhizobium etli bv. mimosae IE4771.</title>
        <authorList>
            <person name="Bustos P."/>
            <person name="Santamaria R.I."/>
            <person name="Lozano L."/>
            <person name="Ormeno-Orrillo E."/>
            <person name="Rogel M.A."/>
            <person name="Romero D."/>
            <person name="Cevallos M.A."/>
            <person name="Martinez-Romero E."/>
            <person name="Gonzalez V."/>
        </authorList>
    </citation>
    <scope>NUCLEOTIDE SEQUENCE [LARGE SCALE GENOMIC DNA]</scope>
    <source>
        <strain evidence="1 2">IE4771</strain>
        <plasmid evidence="2">Plasmid pRetIE4771b</plasmid>
    </source>
</reference>
<dbReference type="HOGENOM" id="CLU_094604_0_0_5"/>
<dbReference type="Pfam" id="PF13207">
    <property type="entry name" value="AAA_17"/>
    <property type="match status" value="1"/>
</dbReference>
<dbReference type="RefSeq" id="WP_051649913.1">
    <property type="nucleotide sequence ID" value="NZ_CP006988.1"/>
</dbReference>
<dbReference type="OrthoDB" id="7585185at2"/>
<organism evidence="1 2">
    <name type="scientific">Rhizobium etli bv. mimosae str. IE4771</name>
    <dbReference type="NCBI Taxonomy" id="1432050"/>
    <lineage>
        <taxon>Bacteria</taxon>
        <taxon>Pseudomonadati</taxon>
        <taxon>Pseudomonadota</taxon>
        <taxon>Alphaproteobacteria</taxon>
        <taxon>Hyphomicrobiales</taxon>
        <taxon>Rhizobiaceae</taxon>
        <taxon>Rhizobium/Agrobacterium group</taxon>
        <taxon>Rhizobium</taxon>
    </lineage>
</organism>
<proteinExistence type="predicted"/>
<sequence>MTPLIIAFLGISGVGKSTFLRDSARTMSFQHLTAGYLIGQARDAEIAHDYLRLQNISDNQDLLVKGFQIRRDAGAACVVLDGHAVIDGASGLEMIDVDIFRRLGVNAVAHLEADPQQIFANREGDGSRARPVRSADELREHQNLSLARSMAIAREMTIPFARLQAGETEAFALVVQNIADSNDQLCGRR</sequence>
<geneLocation type="plasmid" evidence="1 2">
    <name>pRetIE4771b</name>
</geneLocation>
<dbReference type="Gene3D" id="3.40.50.300">
    <property type="entry name" value="P-loop containing nucleotide triphosphate hydrolases"/>
    <property type="match status" value="1"/>
</dbReference>
<gene>
    <name evidence="1" type="ORF">IE4771_PB00022</name>
</gene>
<dbReference type="AlphaFoldDB" id="A0A060I7A0"/>
<dbReference type="KEGG" id="rei:IE4771_PB00022"/>